<dbReference type="PANTHER" id="PTHR35370:SF1">
    <property type="entry name" value="TYPE VI SECRETION SYSTEM COMPONENT TSSF1"/>
    <property type="match status" value="1"/>
</dbReference>
<dbReference type="PIRSF" id="PIRSF028304">
    <property type="entry name" value="UCP028304"/>
    <property type="match status" value="1"/>
</dbReference>
<name>A0A9C7QU46_9GAMM</name>
<dbReference type="AlphaFoldDB" id="A0A9C7QU46"/>
<reference evidence="1 2" key="1">
    <citation type="journal article" date="2018" name="Nat. Biotechnol.">
        <title>A standardized bacterial taxonomy based on genome phylogeny substantially revises the tree of life.</title>
        <authorList>
            <person name="Parks D.H."/>
            <person name="Chuvochina M."/>
            <person name="Waite D.W."/>
            <person name="Rinke C."/>
            <person name="Skarshewski A."/>
            <person name="Chaumeil P.A."/>
            <person name="Hugenholtz P."/>
        </authorList>
    </citation>
    <scope>NUCLEOTIDE SEQUENCE [LARGE SCALE GENOMIC DNA]</scope>
    <source>
        <strain evidence="1">UBA11264</strain>
    </source>
</reference>
<evidence type="ECO:0000313" key="2">
    <source>
        <dbReference type="Proteomes" id="UP000262210"/>
    </source>
</evidence>
<sequence length="608" mass="65819">MDDRLLHHYERELQFLRDAGGEFAQNYPKIAGRLGVGEEGAPDPSVERLLEGVAFLTARIQLQLETEFSTFSENLLTLVQPETLTPTPSFAVVQLTPDAGEGSLLGGYTLPMDSAMREVSGYSGNAVACEFRTLTPVTLWPVELMVAEHIAAPAALLGVSDIVDAKASSLIRLRLRTCGGQPFCSLALDELSLYLQDCAGAAALYEALLAQSCGVVVRSGDGSGGEVYLDAACMCPDGLLHDALLNDQPSHYTVLKHFFAFPEGYRFVRITGLGPAIKSCRSDSLELLILLHSLKTLPAELSAEAFALFCVPAVNLFPRRCDRVPIEHYAHEYPLIVDRARPQDYQLHQIEAVWGYSATGRALGELRPMYGPLSHAASRVGEYLLRRAPCGRGYHAQAGDVGSQVFISLNVADATEMRHLAVEALCSNGGLPLHMALGKGSTDLVPDAQSPVRAIRLLCGPSRPLPAPAQNLNALRAVHQLSRGYLPLAQADGEAGAQALRDLLALHLPPDHQAGKRWLEGICTLRSEAVARRITGPGPLVFARGLRLELTLDEAAYEGIGAVLFGTMLEAFLARYIALNSFTELRLVSRQRGELMLWRARSGQCPAL</sequence>
<dbReference type="PANTHER" id="PTHR35370">
    <property type="entry name" value="CYTOPLASMIC PROTEIN-RELATED-RELATED"/>
    <property type="match status" value="1"/>
</dbReference>
<accession>A0A9C7QU46</accession>
<dbReference type="Proteomes" id="UP000262210">
    <property type="component" value="Unassembled WGS sequence"/>
</dbReference>
<dbReference type="NCBIfam" id="TIGR03359">
    <property type="entry name" value="VI_chp_6"/>
    <property type="match status" value="1"/>
</dbReference>
<comment type="caution">
    <text evidence="1">The sequence shown here is derived from an EMBL/GenBank/DDBJ whole genome shotgun (WGS) entry which is preliminary data.</text>
</comment>
<organism evidence="1 2">
    <name type="scientific">Serratia grimesii</name>
    <dbReference type="NCBI Taxonomy" id="82995"/>
    <lineage>
        <taxon>Bacteria</taxon>
        <taxon>Pseudomonadati</taxon>
        <taxon>Pseudomonadota</taxon>
        <taxon>Gammaproteobacteria</taxon>
        <taxon>Enterobacterales</taxon>
        <taxon>Yersiniaceae</taxon>
        <taxon>Serratia</taxon>
    </lineage>
</organism>
<evidence type="ECO:0000313" key="1">
    <source>
        <dbReference type="EMBL" id="HCJ98488.1"/>
    </source>
</evidence>
<proteinExistence type="predicted"/>
<protein>
    <submittedName>
        <fullName evidence="1">Type VI secretion system baseplate subunit TssF</fullName>
    </submittedName>
</protein>
<dbReference type="InterPro" id="IPR010272">
    <property type="entry name" value="T6SS_TssF"/>
</dbReference>
<dbReference type="Pfam" id="PF05947">
    <property type="entry name" value="T6SS_TssF"/>
    <property type="match status" value="1"/>
</dbReference>
<dbReference type="RefSeq" id="WP_278430116.1">
    <property type="nucleotide sequence ID" value="NZ_DPSM01000001.1"/>
</dbReference>
<dbReference type="EMBL" id="DPSM01000001">
    <property type="protein sequence ID" value="HCJ98488.1"/>
    <property type="molecule type" value="Genomic_DNA"/>
</dbReference>
<gene>
    <name evidence="1" type="primary">vasA</name>
    <name evidence="1" type="ORF">DHV72_00455</name>
</gene>